<evidence type="ECO:0000313" key="1">
    <source>
        <dbReference type="EMBL" id="KAL3653112.1"/>
    </source>
</evidence>
<accession>A0ABD3EFQ9</accession>
<reference evidence="2" key="1">
    <citation type="journal article" date="2024" name="IScience">
        <title>Strigolactones Initiate the Formation of Haustorium-like Structures in Castilleja.</title>
        <authorList>
            <person name="Buerger M."/>
            <person name="Peterson D."/>
            <person name="Chory J."/>
        </authorList>
    </citation>
    <scope>NUCLEOTIDE SEQUENCE [LARGE SCALE GENOMIC DNA]</scope>
</reference>
<dbReference type="Proteomes" id="UP001632038">
    <property type="component" value="Unassembled WGS sequence"/>
</dbReference>
<comment type="caution">
    <text evidence="1">The sequence shown here is derived from an EMBL/GenBank/DDBJ whole genome shotgun (WGS) entry which is preliminary data.</text>
</comment>
<proteinExistence type="predicted"/>
<keyword evidence="2" id="KW-1185">Reference proteome</keyword>
<gene>
    <name evidence="1" type="ORF">CASFOL_002793</name>
</gene>
<protein>
    <submittedName>
        <fullName evidence="1">Uncharacterized protein</fullName>
    </submittedName>
</protein>
<sequence>MIPNSKSFLHTTHCEGLDGRFGGRRSTVPILIVFSQLLDQLFKSVVVGGSGVGMGFEFGNELLMVVVGGGKEAEGLGTSEELENSGELGGFCGVDCWSVVAV</sequence>
<dbReference type="EMBL" id="JAVIJP010000005">
    <property type="protein sequence ID" value="KAL3653112.1"/>
    <property type="molecule type" value="Genomic_DNA"/>
</dbReference>
<organism evidence="1 2">
    <name type="scientific">Castilleja foliolosa</name>
    <dbReference type="NCBI Taxonomy" id="1961234"/>
    <lineage>
        <taxon>Eukaryota</taxon>
        <taxon>Viridiplantae</taxon>
        <taxon>Streptophyta</taxon>
        <taxon>Embryophyta</taxon>
        <taxon>Tracheophyta</taxon>
        <taxon>Spermatophyta</taxon>
        <taxon>Magnoliopsida</taxon>
        <taxon>eudicotyledons</taxon>
        <taxon>Gunneridae</taxon>
        <taxon>Pentapetalae</taxon>
        <taxon>asterids</taxon>
        <taxon>lamiids</taxon>
        <taxon>Lamiales</taxon>
        <taxon>Orobanchaceae</taxon>
        <taxon>Pedicularideae</taxon>
        <taxon>Castillejinae</taxon>
        <taxon>Castilleja</taxon>
    </lineage>
</organism>
<name>A0ABD3EFQ9_9LAMI</name>
<evidence type="ECO:0000313" key="2">
    <source>
        <dbReference type="Proteomes" id="UP001632038"/>
    </source>
</evidence>
<dbReference type="AlphaFoldDB" id="A0ABD3EFQ9"/>